<dbReference type="AlphaFoldDB" id="A0ABD6EZ24"/>
<organism evidence="2 3">
    <name type="scientific">Gnathostoma spinigerum</name>
    <dbReference type="NCBI Taxonomy" id="75299"/>
    <lineage>
        <taxon>Eukaryota</taxon>
        <taxon>Metazoa</taxon>
        <taxon>Ecdysozoa</taxon>
        <taxon>Nematoda</taxon>
        <taxon>Chromadorea</taxon>
        <taxon>Rhabditida</taxon>
        <taxon>Spirurina</taxon>
        <taxon>Gnathostomatomorpha</taxon>
        <taxon>Gnathostomatoidea</taxon>
        <taxon>Gnathostomatidae</taxon>
        <taxon>Gnathostoma</taxon>
    </lineage>
</organism>
<keyword evidence="3" id="KW-1185">Reference proteome</keyword>
<feature type="compositionally biased region" description="Polar residues" evidence="1">
    <location>
        <begin position="71"/>
        <end position="93"/>
    </location>
</feature>
<feature type="compositionally biased region" description="Acidic residues" evidence="1">
    <location>
        <begin position="15"/>
        <end position="25"/>
    </location>
</feature>
<accession>A0ABD6EZ24</accession>
<evidence type="ECO:0000313" key="3">
    <source>
        <dbReference type="Proteomes" id="UP001608902"/>
    </source>
</evidence>
<feature type="region of interest" description="Disordered" evidence="1">
    <location>
        <begin position="52"/>
        <end position="93"/>
    </location>
</feature>
<reference evidence="2 3" key="1">
    <citation type="submission" date="2024-08" db="EMBL/GenBank/DDBJ databases">
        <title>Gnathostoma spinigerum genome.</title>
        <authorList>
            <person name="Gonzalez-Bertolin B."/>
            <person name="Monzon S."/>
            <person name="Zaballos A."/>
            <person name="Jimenez P."/>
            <person name="Dekumyoy P."/>
            <person name="Varona S."/>
            <person name="Cuesta I."/>
            <person name="Sumanam S."/>
            <person name="Adisakwattana P."/>
            <person name="Gasser R.B."/>
            <person name="Hernandez-Gonzalez A."/>
            <person name="Young N.D."/>
            <person name="Perteguer M.J."/>
        </authorList>
    </citation>
    <scope>NUCLEOTIDE SEQUENCE [LARGE SCALE GENOMIC DNA]</scope>
    <source>
        <strain evidence="2">AL3</strain>
        <tissue evidence="2">Liver</tissue>
    </source>
</reference>
<comment type="caution">
    <text evidence="2">The sequence shown here is derived from an EMBL/GenBank/DDBJ whole genome shotgun (WGS) entry which is preliminary data.</text>
</comment>
<evidence type="ECO:0000313" key="2">
    <source>
        <dbReference type="EMBL" id="MFH4983409.1"/>
    </source>
</evidence>
<evidence type="ECO:0000256" key="1">
    <source>
        <dbReference type="SAM" id="MobiDB-lite"/>
    </source>
</evidence>
<protein>
    <submittedName>
        <fullName evidence="2">Uncharacterized protein</fullName>
    </submittedName>
</protein>
<feature type="region of interest" description="Disordered" evidence="1">
    <location>
        <begin position="1"/>
        <end position="38"/>
    </location>
</feature>
<proteinExistence type="predicted"/>
<dbReference type="EMBL" id="JBGFUD010012171">
    <property type="protein sequence ID" value="MFH4983409.1"/>
    <property type="molecule type" value="Genomic_DNA"/>
</dbReference>
<dbReference type="Proteomes" id="UP001608902">
    <property type="component" value="Unassembled WGS sequence"/>
</dbReference>
<sequence>MPKAPESDSSTDSNENAEEFEDAADELSPLPKRIGSFRNGAAQQEMLVRRELLTPNGMHQGIHRSERMSDSLFTQPSTSTHASVSPMSASKAS</sequence>
<name>A0ABD6EZ24_9BILA</name>
<gene>
    <name evidence="2" type="ORF">AB6A40_010118</name>
</gene>